<comment type="caution">
    <text evidence="1">The sequence shown here is derived from an EMBL/GenBank/DDBJ whole genome shotgun (WGS) entry which is preliminary data.</text>
</comment>
<reference evidence="1 2" key="1">
    <citation type="submission" date="2019-06" db="EMBL/GenBank/DDBJ databases">
        <title>A chromosome-scale genome assembly of the striped catfish, Pangasianodon hypophthalmus.</title>
        <authorList>
            <person name="Wen M."/>
            <person name="Zahm M."/>
            <person name="Roques C."/>
            <person name="Cabau C."/>
            <person name="Klopp C."/>
            <person name="Donnadieu C."/>
            <person name="Jouanno E."/>
            <person name="Avarre J.-C."/>
            <person name="Campet M."/>
            <person name="Ha T.T.T."/>
            <person name="Dugue R."/>
            <person name="Lampietro C."/>
            <person name="Louis A."/>
            <person name="Herpin A."/>
            <person name="Echchiki A."/>
            <person name="Berthelot C."/>
            <person name="Parey E."/>
            <person name="Roest-Crollius H."/>
            <person name="Braasch I."/>
            <person name="Postlethwait J."/>
            <person name="Bobe J."/>
            <person name="Montfort J."/>
            <person name="Bouchez O."/>
            <person name="Begum T."/>
            <person name="Schartl M."/>
            <person name="Guiguen Y."/>
        </authorList>
    </citation>
    <scope>NUCLEOTIDE SEQUENCE [LARGE SCALE GENOMIC DNA]</scope>
    <source>
        <strain evidence="1 2">Indonesia</strain>
        <tissue evidence="1">Blood</tissue>
    </source>
</reference>
<accession>A0A5N5MG93</accession>
<sequence length="69" mass="7955">MKVRVERADDQNFDPGQKSVIYSDLTTGRTRHSYISPVYRDIQSTSCMQSVCMLQWMKGFTKDICSAEN</sequence>
<evidence type="ECO:0000313" key="1">
    <source>
        <dbReference type="EMBL" id="KAB5554180.1"/>
    </source>
</evidence>
<dbReference type="EMBL" id="VFJC01000014">
    <property type="protein sequence ID" value="KAB5554180.1"/>
    <property type="molecule type" value="Genomic_DNA"/>
</dbReference>
<dbReference type="Proteomes" id="UP000327468">
    <property type="component" value="Chromosome 13"/>
</dbReference>
<dbReference type="AlphaFoldDB" id="A0A5N5MG93"/>
<name>A0A5N5MG93_PANHP</name>
<gene>
    <name evidence="1" type="ORF">PHYPO_G00047200</name>
</gene>
<organism evidence="1 2">
    <name type="scientific">Pangasianodon hypophthalmus</name>
    <name type="common">Striped catfish</name>
    <name type="synonym">Helicophagus hypophthalmus</name>
    <dbReference type="NCBI Taxonomy" id="310915"/>
    <lineage>
        <taxon>Eukaryota</taxon>
        <taxon>Metazoa</taxon>
        <taxon>Chordata</taxon>
        <taxon>Craniata</taxon>
        <taxon>Vertebrata</taxon>
        <taxon>Euteleostomi</taxon>
        <taxon>Actinopterygii</taxon>
        <taxon>Neopterygii</taxon>
        <taxon>Teleostei</taxon>
        <taxon>Ostariophysi</taxon>
        <taxon>Siluriformes</taxon>
        <taxon>Pangasiidae</taxon>
        <taxon>Pangasianodon</taxon>
    </lineage>
</organism>
<keyword evidence="2" id="KW-1185">Reference proteome</keyword>
<proteinExistence type="predicted"/>
<evidence type="ECO:0000313" key="2">
    <source>
        <dbReference type="Proteomes" id="UP000327468"/>
    </source>
</evidence>
<protein>
    <submittedName>
        <fullName evidence="1">Uncharacterized protein</fullName>
    </submittedName>
</protein>